<evidence type="ECO:0000313" key="7">
    <source>
        <dbReference type="Proteomes" id="UP000287996"/>
    </source>
</evidence>
<feature type="domain" description="HTH lysR-type" evidence="5">
    <location>
        <begin position="4"/>
        <end position="61"/>
    </location>
</feature>
<proteinExistence type="inferred from homology"/>
<evidence type="ECO:0000256" key="1">
    <source>
        <dbReference type="ARBA" id="ARBA00009437"/>
    </source>
</evidence>
<accession>A0A432ZSA8</accession>
<gene>
    <name evidence="6" type="ORF">CWI84_04270</name>
</gene>
<keyword evidence="3" id="KW-0238">DNA-binding</keyword>
<dbReference type="Gene3D" id="1.10.10.10">
    <property type="entry name" value="Winged helix-like DNA-binding domain superfamily/Winged helix DNA-binding domain"/>
    <property type="match status" value="1"/>
</dbReference>
<dbReference type="OrthoDB" id="5723059at2"/>
<dbReference type="GO" id="GO:0003677">
    <property type="term" value="F:DNA binding"/>
    <property type="evidence" value="ECO:0007669"/>
    <property type="project" value="UniProtKB-KW"/>
</dbReference>
<dbReference type="InterPro" id="IPR005119">
    <property type="entry name" value="LysR_subst-bd"/>
</dbReference>
<protein>
    <submittedName>
        <fullName evidence="6">LysR family transcriptional regulator</fullName>
    </submittedName>
</protein>
<dbReference type="Pfam" id="PF00126">
    <property type="entry name" value="HTH_1"/>
    <property type="match status" value="1"/>
</dbReference>
<dbReference type="PROSITE" id="PS50931">
    <property type="entry name" value="HTH_LYSR"/>
    <property type="match status" value="1"/>
</dbReference>
<dbReference type="RefSeq" id="WP_126841336.1">
    <property type="nucleotide sequence ID" value="NZ_PIQH01000003.1"/>
</dbReference>
<organism evidence="6 7">
    <name type="scientific">Idiomarina tyrosinivorans</name>
    <dbReference type="NCBI Taxonomy" id="1445662"/>
    <lineage>
        <taxon>Bacteria</taxon>
        <taxon>Pseudomonadati</taxon>
        <taxon>Pseudomonadota</taxon>
        <taxon>Gammaproteobacteria</taxon>
        <taxon>Alteromonadales</taxon>
        <taxon>Idiomarinaceae</taxon>
        <taxon>Idiomarina</taxon>
    </lineage>
</organism>
<dbReference type="SUPFAM" id="SSF53850">
    <property type="entry name" value="Periplasmic binding protein-like II"/>
    <property type="match status" value="1"/>
</dbReference>
<comment type="caution">
    <text evidence="6">The sequence shown here is derived from an EMBL/GenBank/DDBJ whole genome shotgun (WGS) entry which is preliminary data.</text>
</comment>
<evidence type="ECO:0000256" key="3">
    <source>
        <dbReference type="ARBA" id="ARBA00023125"/>
    </source>
</evidence>
<name>A0A432ZSA8_9GAMM</name>
<dbReference type="EMBL" id="PIQH01000003">
    <property type="protein sequence ID" value="RUO80805.1"/>
    <property type="molecule type" value="Genomic_DNA"/>
</dbReference>
<evidence type="ECO:0000256" key="4">
    <source>
        <dbReference type="ARBA" id="ARBA00023163"/>
    </source>
</evidence>
<dbReference type="Pfam" id="PF03466">
    <property type="entry name" value="LysR_substrate"/>
    <property type="match status" value="1"/>
</dbReference>
<dbReference type="GO" id="GO:0003700">
    <property type="term" value="F:DNA-binding transcription factor activity"/>
    <property type="evidence" value="ECO:0007669"/>
    <property type="project" value="InterPro"/>
</dbReference>
<dbReference type="Gene3D" id="3.40.190.10">
    <property type="entry name" value="Periplasmic binding protein-like II"/>
    <property type="match status" value="2"/>
</dbReference>
<keyword evidence="4" id="KW-0804">Transcription</keyword>
<dbReference type="InterPro" id="IPR036388">
    <property type="entry name" value="WH-like_DNA-bd_sf"/>
</dbReference>
<dbReference type="SUPFAM" id="SSF46785">
    <property type="entry name" value="Winged helix' DNA-binding domain"/>
    <property type="match status" value="1"/>
</dbReference>
<comment type="similarity">
    <text evidence="1">Belongs to the LysR transcriptional regulatory family.</text>
</comment>
<dbReference type="InterPro" id="IPR000847">
    <property type="entry name" value="LysR_HTH_N"/>
</dbReference>
<dbReference type="InterPro" id="IPR050176">
    <property type="entry name" value="LTTR"/>
</dbReference>
<keyword evidence="2" id="KW-0805">Transcription regulation</keyword>
<evidence type="ECO:0000259" key="5">
    <source>
        <dbReference type="PROSITE" id="PS50931"/>
    </source>
</evidence>
<evidence type="ECO:0000313" key="6">
    <source>
        <dbReference type="EMBL" id="RUO80805.1"/>
    </source>
</evidence>
<dbReference type="AlphaFoldDB" id="A0A432ZSA8"/>
<dbReference type="Proteomes" id="UP000287996">
    <property type="component" value="Unassembled WGS sequence"/>
</dbReference>
<dbReference type="FunFam" id="1.10.10.10:FF:000001">
    <property type="entry name" value="LysR family transcriptional regulator"/>
    <property type="match status" value="1"/>
</dbReference>
<evidence type="ECO:0000256" key="2">
    <source>
        <dbReference type="ARBA" id="ARBA00023015"/>
    </source>
</evidence>
<reference evidence="6 7" key="1">
    <citation type="journal article" date="2011" name="Front. Microbiol.">
        <title>Genomic signatures of strain selection and enhancement in Bacillus atrophaeus var. globigii, a historical biowarfare simulant.</title>
        <authorList>
            <person name="Gibbons H.S."/>
            <person name="Broomall S.M."/>
            <person name="McNew L.A."/>
            <person name="Daligault H."/>
            <person name="Chapman C."/>
            <person name="Bruce D."/>
            <person name="Karavis M."/>
            <person name="Krepps M."/>
            <person name="McGregor P.A."/>
            <person name="Hong C."/>
            <person name="Park K.H."/>
            <person name="Akmal A."/>
            <person name="Feldman A."/>
            <person name="Lin J.S."/>
            <person name="Chang W.E."/>
            <person name="Higgs B.W."/>
            <person name="Demirev P."/>
            <person name="Lindquist J."/>
            <person name="Liem A."/>
            <person name="Fochler E."/>
            <person name="Read T.D."/>
            <person name="Tapia R."/>
            <person name="Johnson S."/>
            <person name="Bishop-Lilly K.A."/>
            <person name="Detter C."/>
            <person name="Han C."/>
            <person name="Sozhamannan S."/>
            <person name="Rosenzweig C.N."/>
            <person name="Skowronski E.W."/>
        </authorList>
    </citation>
    <scope>NUCLEOTIDE SEQUENCE [LARGE SCALE GENOMIC DNA]</scope>
    <source>
        <strain evidence="6 7">CC-PW-9</strain>
    </source>
</reference>
<dbReference type="PANTHER" id="PTHR30579:SF7">
    <property type="entry name" value="HTH-TYPE TRANSCRIPTIONAL REGULATOR LRHA-RELATED"/>
    <property type="match status" value="1"/>
</dbReference>
<dbReference type="PANTHER" id="PTHR30579">
    <property type="entry name" value="TRANSCRIPTIONAL REGULATOR"/>
    <property type="match status" value="1"/>
</dbReference>
<sequence>MKQLSMDALRAFVSVVDLQSFTAAGQQLGRSQPAISLQLQRLDEQLGVKLLHRQGGRIQLTGPGSHLYQYAQQMLALNDQAFAHFQQAGLSGQARLGIPSEFANSVLPKLLGQFAGVHPQISLEVTSALSRSLLADLEKYYDVIIALRERHDNRQDELLRQDPLIWVGEPPSDSQASIPLVVAPEGCIYRHRATTALKQQGRKFHITYTNADFTGLSAAIRSGLGMTVLAASTVPADLYARQQPNLPSLGMVSVVMRKSPKADPVADHLANFLRERI</sequence>
<dbReference type="InterPro" id="IPR036390">
    <property type="entry name" value="WH_DNA-bd_sf"/>
</dbReference>
<dbReference type="PRINTS" id="PR00039">
    <property type="entry name" value="HTHLYSR"/>
</dbReference>
<keyword evidence="7" id="KW-1185">Reference proteome</keyword>